<comment type="catalytic activity">
    <reaction evidence="9">
        <text>ATP + H2O + (2R,4S)-2-methyl-2,3,3,4-tetrahydroxytetrahydrofuran-[AI-2-binding protein]Side 1 = ADP + phosphate + (2R,4S)-2-methyl-2,3,3,4-tetrahydroxytetrahydrofuranSide 2 + [AI-2-binding protein]Side 1.</text>
        <dbReference type="EC" id="7.6.2.13"/>
    </reaction>
</comment>
<dbReference type="PROSITE" id="PS50893">
    <property type="entry name" value="ABC_TRANSPORTER_2"/>
    <property type="match status" value="2"/>
</dbReference>
<comment type="function">
    <text evidence="7">Part of the ABC transporter complex LsrABCD involved in autoinducer 2 (AI-2) import. Responsible for energy coupling to the transport system.</text>
</comment>
<keyword evidence="5" id="KW-0547">Nucleotide-binding</keyword>
<keyword evidence="6" id="KW-0067">ATP-binding</keyword>
<accession>F8B0M3</accession>
<name>F8B0M3_9ACTN</name>
<dbReference type="EC" id="7.6.2.13" evidence="8"/>
<dbReference type="AlphaFoldDB" id="F8B0M3"/>
<gene>
    <name evidence="12" type="ordered locus">FsymDg_3353</name>
</gene>
<dbReference type="eggNOG" id="COG1129">
    <property type="taxonomic scope" value="Bacteria"/>
</dbReference>
<evidence type="ECO:0000256" key="6">
    <source>
        <dbReference type="ARBA" id="ARBA00022840"/>
    </source>
</evidence>
<dbReference type="PANTHER" id="PTHR43790:SF2">
    <property type="entry name" value="AUTOINDUCER 2 IMPORT ATP-BINDING PROTEIN LSRA"/>
    <property type="match status" value="1"/>
</dbReference>
<dbReference type="InterPro" id="IPR050107">
    <property type="entry name" value="ABC_carbohydrate_import_ATPase"/>
</dbReference>
<reference evidence="12 13" key="1">
    <citation type="submission" date="2011-05" db="EMBL/GenBank/DDBJ databases">
        <title>Complete sequence of chromosome of Frankia symbiont of Datisca glomerata.</title>
        <authorList>
            <consortium name="US DOE Joint Genome Institute"/>
            <person name="Lucas S."/>
            <person name="Han J."/>
            <person name="Lapidus A."/>
            <person name="Cheng J.-F."/>
            <person name="Goodwin L."/>
            <person name="Pitluck S."/>
            <person name="Peters L."/>
            <person name="Mikhailova N."/>
            <person name="Chertkov O."/>
            <person name="Teshima H."/>
            <person name="Han C."/>
            <person name="Tapia R."/>
            <person name="Land M."/>
            <person name="Hauser L."/>
            <person name="Kyrpides N."/>
            <person name="Ivanova N."/>
            <person name="Pagani I."/>
            <person name="Berry A."/>
            <person name="Pawlowski K."/>
            <person name="Persson T."/>
            <person name="Vanden Heuvel B."/>
            <person name="Benson D."/>
            <person name="Woyke T."/>
        </authorList>
    </citation>
    <scope>NUCLEOTIDE SEQUENCE [LARGE SCALE GENOMIC DNA]</scope>
    <source>
        <strain evidence="13">4085684</strain>
    </source>
</reference>
<dbReference type="RefSeq" id="WP_013874546.1">
    <property type="nucleotide sequence ID" value="NC_015656.1"/>
</dbReference>
<feature type="domain" description="ABC transporter" evidence="11">
    <location>
        <begin position="17"/>
        <end position="260"/>
    </location>
</feature>
<dbReference type="EMBL" id="CP002801">
    <property type="protein sequence ID" value="AEH10655.1"/>
    <property type="molecule type" value="Genomic_DNA"/>
</dbReference>
<dbReference type="Pfam" id="PF00005">
    <property type="entry name" value="ABC_tran"/>
    <property type="match status" value="2"/>
</dbReference>
<feature type="domain" description="ABC transporter" evidence="11">
    <location>
        <begin position="271"/>
        <end position="514"/>
    </location>
</feature>
<evidence type="ECO:0000313" key="12">
    <source>
        <dbReference type="EMBL" id="AEH10655.1"/>
    </source>
</evidence>
<evidence type="ECO:0000256" key="4">
    <source>
        <dbReference type="ARBA" id="ARBA00019459"/>
    </source>
</evidence>
<dbReference type="HOGENOM" id="CLU_000604_92_3_11"/>
<evidence type="ECO:0000256" key="7">
    <source>
        <dbReference type="ARBA" id="ARBA00023747"/>
    </source>
</evidence>
<dbReference type="InterPro" id="IPR003593">
    <property type="entry name" value="AAA+_ATPase"/>
</dbReference>
<protein>
    <recommendedName>
        <fullName evidence="4">Autoinducer 2 import ATP-binding protein LsrA</fullName>
        <ecNumber evidence="8">7.6.2.13</ecNumber>
    </recommendedName>
</protein>
<dbReference type="CDD" id="cd03215">
    <property type="entry name" value="ABC_Carb_Monos_II"/>
    <property type="match status" value="1"/>
</dbReference>
<dbReference type="SUPFAM" id="SSF52540">
    <property type="entry name" value="P-loop containing nucleoside triphosphate hydrolases"/>
    <property type="match status" value="2"/>
</dbReference>
<evidence type="ECO:0000256" key="8">
    <source>
        <dbReference type="ARBA" id="ARBA00023798"/>
    </source>
</evidence>
<evidence type="ECO:0000256" key="9">
    <source>
        <dbReference type="ARBA" id="ARBA00034076"/>
    </source>
</evidence>
<evidence type="ECO:0000256" key="10">
    <source>
        <dbReference type="SAM" id="MobiDB-lite"/>
    </source>
</evidence>
<evidence type="ECO:0000256" key="3">
    <source>
        <dbReference type="ARBA" id="ARBA00011262"/>
    </source>
</evidence>
<comment type="similarity">
    <text evidence="2">Belongs to the ABC transporter superfamily. AI-2 autoinducer porter (TC 3.A.1.2.8) family.</text>
</comment>
<dbReference type="Gene3D" id="3.40.50.300">
    <property type="entry name" value="P-loop containing nucleotide triphosphate hydrolases"/>
    <property type="match status" value="2"/>
</dbReference>
<keyword evidence="13" id="KW-1185">Reference proteome</keyword>
<dbReference type="KEGG" id="fsy:FsymDg_3353"/>
<evidence type="ECO:0000256" key="1">
    <source>
        <dbReference type="ARBA" id="ARBA00004417"/>
    </source>
</evidence>
<feature type="region of interest" description="Disordered" evidence="10">
    <location>
        <begin position="511"/>
        <end position="545"/>
    </location>
</feature>
<dbReference type="PROSITE" id="PS00211">
    <property type="entry name" value="ABC_TRANSPORTER_1"/>
    <property type="match status" value="1"/>
</dbReference>
<evidence type="ECO:0000259" key="11">
    <source>
        <dbReference type="PROSITE" id="PS50893"/>
    </source>
</evidence>
<dbReference type="CDD" id="cd03216">
    <property type="entry name" value="ABC_Carb_Monos_I"/>
    <property type="match status" value="1"/>
</dbReference>
<dbReference type="GO" id="GO:0005886">
    <property type="term" value="C:plasma membrane"/>
    <property type="evidence" value="ECO:0007669"/>
    <property type="project" value="UniProtKB-SubCell"/>
</dbReference>
<dbReference type="InterPro" id="IPR027417">
    <property type="entry name" value="P-loop_NTPase"/>
</dbReference>
<comment type="subcellular location">
    <subcellularLocation>
        <location evidence="1">Cell inner membrane</location>
        <topology evidence="1">Peripheral membrane protein</topology>
    </subcellularLocation>
</comment>
<dbReference type="PANTHER" id="PTHR43790">
    <property type="entry name" value="CARBOHYDRATE TRANSPORT ATP-BINDING PROTEIN MG119-RELATED"/>
    <property type="match status" value="1"/>
</dbReference>
<dbReference type="Proteomes" id="UP000001549">
    <property type="component" value="Chromosome"/>
</dbReference>
<evidence type="ECO:0000256" key="5">
    <source>
        <dbReference type="ARBA" id="ARBA00022741"/>
    </source>
</evidence>
<sequence>MTAVGAAQSPRTPAPAIRVNAVSKTFGGTRALRDVSFEVPRASVHALCGGNGSGKSTLIKILAGVHQADSGTIEIDGHVHDATRTNPGWAGSNGLYFVHQAVGTFPSMTVAENFAVSSTFGARSLAPVSWRALHRRVQKVLEQFEIDVSPKTIMAQVPPATRTMIAVARALQYEAEAGRGTLVLDEPTASLPAEEAQAVLDAMRGYARRGHAVVFVSHRLSELLAVSDSATFLRDGQHVRTCDAADLDESSLVQLITGHAPIAPSRHAVATHQAEVRLRLENFAVGSLDDICLQVRAGEVVGIAGLLGSGRSTLLQSLFGVRPARGGRATLDGVELTANDVPAAIRGGIAYVPEDRAGQAAFAELSVRANLSAPSLRRYWNRVWLRRAAERSDTQGVIERYKIKVDGPEAYFATMSGGNQQKVVLARWLELAPRLLLLDEPTQGVDIGARTAIHQLVRQVAAAGTAVLLVSSDPQELVDACDRVVGVHSGRITGEASGADLTVRRCTELGHGLGAPSGARTPTSRALGPRTPATHPPTSMEPRTS</sequence>
<dbReference type="InterPro" id="IPR017871">
    <property type="entry name" value="ABC_transporter-like_CS"/>
</dbReference>
<dbReference type="GO" id="GO:0016887">
    <property type="term" value="F:ATP hydrolysis activity"/>
    <property type="evidence" value="ECO:0007669"/>
    <property type="project" value="InterPro"/>
</dbReference>
<proteinExistence type="inferred from homology"/>
<organism evidence="12 13">
    <name type="scientific">Candidatus Protofrankia datiscae</name>
    <dbReference type="NCBI Taxonomy" id="2716812"/>
    <lineage>
        <taxon>Bacteria</taxon>
        <taxon>Bacillati</taxon>
        <taxon>Actinomycetota</taxon>
        <taxon>Actinomycetes</taxon>
        <taxon>Frankiales</taxon>
        <taxon>Frankiaceae</taxon>
        <taxon>Protofrankia</taxon>
    </lineage>
</organism>
<comment type="subunit">
    <text evidence="3">The complex is composed of two ATP-binding proteins (LsrA), two transmembrane proteins (LsrC and LsrD) and a solute-binding protein (LsrB).</text>
</comment>
<dbReference type="GO" id="GO:0005524">
    <property type="term" value="F:ATP binding"/>
    <property type="evidence" value="ECO:0007669"/>
    <property type="project" value="UniProtKB-KW"/>
</dbReference>
<dbReference type="SMART" id="SM00382">
    <property type="entry name" value="AAA"/>
    <property type="match status" value="2"/>
</dbReference>
<evidence type="ECO:0000313" key="13">
    <source>
        <dbReference type="Proteomes" id="UP000001549"/>
    </source>
</evidence>
<dbReference type="STRING" id="656024.FsymDg_3353"/>
<dbReference type="InterPro" id="IPR003439">
    <property type="entry name" value="ABC_transporter-like_ATP-bd"/>
</dbReference>
<evidence type="ECO:0000256" key="2">
    <source>
        <dbReference type="ARBA" id="ARBA00009404"/>
    </source>
</evidence>